<feature type="compositionally biased region" description="Polar residues" evidence="1">
    <location>
        <begin position="452"/>
        <end position="470"/>
    </location>
</feature>
<feature type="region of interest" description="Disordered" evidence="1">
    <location>
        <begin position="555"/>
        <end position="597"/>
    </location>
</feature>
<feature type="region of interest" description="Disordered" evidence="1">
    <location>
        <begin position="299"/>
        <end position="343"/>
    </location>
</feature>
<organism evidence="2 3">
    <name type="scientific">Plasmodium ovale curtisi</name>
    <dbReference type="NCBI Taxonomy" id="864141"/>
    <lineage>
        <taxon>Eukaryota</taxon>
        <taxon>Sar</taxon>
        <taxon>Alveolata</taxon>
        <taxon>Apicomplexa</taxon>
        <taxon>Aconoidasida</taxon>
        <taxon>Haemosporida</taxon>
        <taxon>Plasmodiidae</taxon>
        <taxon>Plasmodium</taxon>
        <taxon>Plasmodium (Plasmodium)</taxon>
    </lineage>
</organism>
<accession>A0A1A8WXB5</accession>
<name>A0A1A8WXB5_PLAOA</name>
<dbReference type="Proteomes" id="UP000078546">
    <property type="component" value="Unassembled WGS sequence"/>
</dbReference>
<feature type="compositionally biased region" description="Low complexity" evidence="1">
    <location>
        <begin position="307"/>
        <end position="336"/>
    </location>
</feature>
<dbReference type="EMBL" id="FLQV01000557">
    <property type="protein sequence ID" value="SBS96006.1"/>
    <property type="molecule type" value="Genomic_DNA"/>
</dbReference>
<reference evidence="3" key="1">
    <citation type="submission" date="2016-05" db="EMBL/GenBank/DDBJ databases">
        <authorList>
            <person name="Naeem Raeece"/>
        </authorList>
    </citation>
    <scope>NUCLEOTIDE SEQUENCE [LARGE SCALE GENOMIC DNA]</scope>
</reference>
<feature type="region of interest" description="Disordered" evidence="1">
    <location>
        <begin position="447"/>
        <end position="503"/>
    </location>
</feature>
<dbReference type="AlphaFoldDB" id="A0A1A8WXB5"/>
<feature type="region of interest" description="Disordered" evidence="1">
    <location>
        <begin position="141"/>
        <end position="244"/>
    </location>
</feature>
<sequence>MNFFDRNDETCVKNKKKIEKCYRVWENIICKGSGCSKEEIKKSVAKKKRERERLLSILYGSVFRGKKYLLYSRKWRGKTLNEIINQDKENYMNLKNLKNVDNTYFCKLAIGYVDQGDKNYFKKMGESQYIKCYDSMNNANAVDNPSGSGNKTNGNNTSRNNASRNNASRNNASRNNASRNNASRNNASRNNTSRISASRNNGSRINANRNNSSRNNTGRNNASRNNANANNASTNNAGSMNAIDNSHLHSNVNARKALSSINSGGMGNKRKAIQVDKNAENNNKEEVYERLNYLEKRSYRNKLRTENNNNNNSSVSKNNNSNLNNSPNCTSNNIQNDSKSNEENYDDSNVIKYKYLPTGVFYSRVSRSFIANWIDDKTKKQIKMPYKIAEFGVEKCMILAILSRNLRISNLNNSLKYYDNLTADQKEKMLQTIRTTQKSEKLFNDILKPNSKDTSNATNGSPPQATSSIKKNSDTESKNVPVKKSVIDKKKVKQTNNNSEKLPTGVYFYQGSYVANWWETNQKKQYKVPFKISEYGMTRAKNLAIISRLIRSANGRDSGRYSDSDRDSDRNRGRDSGRDSDRDSGRVNGRDSDSDGMCKGASGLRNFSFSVTNVHIFQLKTEEEEEEEEHIFLREFHYPVYYFSLICKNEYP</sequence>
<feature type="compositionally biased region" description="Low complexity" evidence="1">
    <location>
        <begin position="146"/>
        <end position="239"/>
    </location>
</feature>
<evidence type="ECO:0000313" key="3">
    <source>
        <dbReference type="Proteomes" id="UP000078546"/>
    </source>
</evidence>
<proteinExistence type="predicted"/>
<protein>
    <submittedName>
        <fullName evidence="2">Uncharacterized protein</fullName>
    </submittedName>
</protein>
<feature type="compositionally biased region" description="Basic and acidic residues" evidence="1">
    <location>
        <begin position="557"/>
        <end position="593"/>
    </location>
</feature>
<gene>
    <name evidence="2" type="ORF">POVCU1_030480</name>
</gene>
<evidence type="ECO:0000313" key="2">
    <source>
        <dbReference type="EMBL" id="SBS96006.1"/>
    </source>
</evidence>
<evidence type="ECO:0000256" key="1">
    <source>
        <dbReference type="SAM" id="MobiDB-lite"/>
    </source>
</evidence>